<protein>
    <submittedName>
        <fullName evidence="1">Uncharacterized protein</fullName>
    </submittedName>
</protein>
<comment type="caution">
    <text evidence="1">The sequence shown here is derived from an EMBL/GenBank/DDBJ whole genome shotgun (WGS) entry which is preliminary data.</text>
</comment>
<evidence type="ECO:0000313" key="2">
    <source>
        <dbReference type="Proteomes" id="UP001217083"/>
    </source>
</evidence>
<gene>
    <name evidence="1" type="ORF">PY091_06495</name>
</gene>
<name>A0ABT5XLT9_9FLAO</name>
<keyword evidence="2" id="KW-1185">Reference proteome</keyword>
<proteinExistence type="predicted"/>
<dbReference type="Proteomes" id="UP001217083">
    <property type="component" value="Unassembled WGS sequence"/>
</dbReference>
<dbReference type="RefSeq" id="WP_275648896.1">
    <property type="nucleotide sequence ID" value="NZ_JARFVA010000002.1"/>
</dbReference>
<organism evidence="1 2">
    <name type="scientific">Flagellimonas okinawensis</name>
    <dbReference type="NCBI Taxonomy" id="3031324"/>
    <lineage>
        <taxon>Bacteria</taxon>
        <taxon>Pseudomonadati</taxon>
        <taxon>Bacteroidota</taxon>
        <taxon>Flavobacteriia</taxon>
        <taxon>Flavobacteriales</taxon>
        <taxon>Flavobacteriaceae</taxon>
        <taxon>Flagellimonas</taxon>
    </lineage>
</organism>
<reference evidence="1 2" key="1">
    <citation type="submission" date="2023-03" db="EMBL/GenBank/DDBJ databases">
        <title>Muricauda XX sp. nov. and Muricauda XXX sp. nov., two novel species isolated from Okinawa Trough.</title>
        <authorList>
            <person name="Cao W."/>
            <person name="Deng X."/>
        </authorList>
    </citation>
    <scope>NUCLEOTIDE SEQUENCE [LARGE SCALE GENOMIC DNA]</scope>
    <source>
        <strain evidence="1 2">81s02</strain>
    </source>
</reference>
<sequence>MEKNILEVIEDDNDVGSIRLSSGLRVWPLLRGKIYFHDLKKRLGYSSKTRTRNKARLIKSFFYGIKNIFVLRKFEFLFFENTNKRISINNKYYDIYFDAWGDKLCPDKSLFVEFASESHYKRDKVFSKNIMSDLPFKLASFVRSLLVFPNIENFEILKEIQERNHIQINFQKELKRQLGEYYFYRFLFKLIKPRAVFVLSSFSKVSMVMAAKSKNIPVFEAQHGYIGEAHPFYHVKKRFEESYPDHLFSFGDFEIKNNKNFIFKENQILPIGGLQLEYLKSRPLPNELKNIKNKYRQVFCVTLQAIKEEEIIGATLDYAKMHPDVLFVLCPKDRSISYSDYLLNKNYLVSQYPIYDILKIADYNLTIFSTTAVEGVSMGAKPIFYNADNLSKRYFNVLKLGATIIEEGDSLSEKHLNFQETEADPYYIEGYFENVAKCNLNI</sequence>
<accession>A0ABT5XLT9</accession>
<dbReference type="EMBL" id="JARFVA010000002">
    <property type="protein sequence ID" value="MDF0706858.1"/>
    <property type="molecule type" value="Genomic_DNA"/>
</dbReference>
<evidence type="ECO:0000313" key="1">
    <source>
        <dbReference type="EMBL" id="MDF0706858.1"/>
    </source>
</evidence>